<comment type="similarity">
    <text evidence="1">Belongs to the leucine-binding protein family.</text>
</comment>
<dbReference type="InterPro" id="IPR028082">
    <property type="entry name" value="Peripla_BP_I"/>
</dbReference>
<dbReference type="STRING" id="1419482.SAMN05444266_108198"/>
<dbReference type="EMBL" id="FRBL01000008">
    <property type="protein sequence ID" value="SHM47268.1"/>
    <property type="molecule type" value="Genomic_DNA"/>
</dbReference>
<organism evidence="4 5">
    <name type="scientific">Chitinophaga jiangningensis</name>
    <dbReference type="NCBI Taxonomy" id="1419482"/>
    <lineage>
        <taxon>Bacteria</taxon>
        <taxon>Pseudomonadati</taxon>
        <taxon>Bacteroidota</taxon>
        <taxon>Chitinophagia</taxon>
        <taxon>Chitinophagales</taxon>
        <taxon>Chitinophagaceae</taxon>
        <taxon>Chitinophaga</taxon>
    </lineage>
</organism>
<evidence type="ECO:0000259" key="3">
    <source>
        <dbReference type="Pfam" id="PF13458"/>
    </source>
</evidence>
<name>A0A1M7J2T0_9BACT</name>
<keyword evidence="5" id="KW-1185">Reference proteome</keyword>
<feature type="domain" description="Leucine-binding protein" evidence="3">
    <location>
        <begin position="2"/>
        <end position="338"/>
    </location>
</feature>
<dbReference type="Gene3D" id="3.40.50.2300">
    <property type="match status" value="2"/>
</dbReference>
<keyword evidence="2" id="KW-0732">Signal</keyword>
<dbReference type="Pfam" id="PF13458">
    <property type="entry name" value="Peripla_BP_6"/>
    <property type="match status" value="1"/>
</dbReference>
<dbReference type="AlphaFoldDB" id="A0A1M7J2T0"/>
<proteinExistence type="inferred from homology"/>
<gene>
    <name evidence="4" type="ORF">SAMN05444266_108198</name>
</gene>
<reference evidence="4 5" key="1">
    <citation type="submission" date="2016-11" db="EMBL/GenBank/DDBJ databases">
        <authorList>
            <person name="Jaros S."/>
            <person name="Januszkiewicz K."/>
            <person name="Wedrychowicz H."/>
        </authorList>
    </citation>
    <scope>NUCLEOTIDE SEQUENCE [LARGE SCALE GENOMIC DNA]</scope>
    <source>
        <strain evidence="4 5">DSM 27406</strain>
    </source>
</reference>
<evidence type="ECO:0000313" key="4">
    <source>
        <dbReference type="EMBL" id="SHM47268.1"/>
    </source>
</evidence>
<dbReference type="OrthoDB" id="947273at2"/>
<evidence type="ECO:0000256" key="1">
    <source>
        <dbReference type="ARBA" id="ARBA00010062"/>
    </source>
</evidence>
<dbReference type="SUPFAM" id="SSF53822">
    <property type="entry name" value="Periplasmic binding protein-like I"/>
    <property type="match status" value="1"/>
</dbReference>
<sequence>MKLGLLLPRSTFQPLLQHDLLAGCKAYMAHRELPVELVTANIGYGTDVPAVFAAAEKMLMEDNVDVLAIYADQDSLQQIADFARAVNKLVILLHPGARYFHAWEPHTHVISHTLHHSLCCRFTAELAATKAAAAAYATSFFDCGFPASHSLSQHYADNGGQIEHNFISKFNSSDFSISPLVDFLRQQPAVTSVLSMYNGDLAYYFLRQLQEAAIPNLEVFAAPMVFEPSLATAHGALPPLSYSLQGYLPWAAAIELPANKIFTDTCAAATNRVVNSAMMHGWTTAQLVEYILQGASQHQYAATAIMKHLATLDIATPRGTLHFDAATHHTLAPVWQATAGGDMVVKINGNIPDITPAWSTMKAAVEGVVTTHWFNTYPCA</sequence>
<dbReference type="Proteomes" id="UP000184420">
    <property type="component" value="Unassembled WGS sequence"/>
</dbReference>
<accession>A0A1M7J2T0</accession>
<evidence type="ECO:0000313" key="5">
    <source>
        <dbReference type="Proteomes" id="UP000184420"/>
    </source>
</evidence>
<dbReference type="InterPro" id="IPR028081">
    <property type="entry name" value="Leu-bd"/>
</dbReference>
<protein>
    <submittedName>
        <fullName evidence="4">ABC-type branched-chain amino acid transport system, substrate-binding protein</fullName>
    </submittedName>
</protein>
<dbReference type="RefSeq" id="WP_073085101.1">
    <property type="nucleotide sequence ID" value="NZ_FRBL01000008.1"/>
</dbReference>
<evidence type="ECO:0000256" key="2">
    <source>
        <dbReference type="ARBA" id="ARBA00022729"/>
    </source>
</evidence>